<evidence type="ECO:0000313" key="1">
    <source>
        <dbReference type="EMBL" id="KAH7838827.1"/>
    </source>
</evidence>
<reference evidence="1 2" key="1">
    <citation type="journal article" date="2021" name="Hortic Res">
        <title>High-quality reference genome and annotation aids understanding of berry development for evergreen blueberry (Vaccinium darrowii).</title>
        <authorList>
            <person name="Yu J."/>
            <person name="Hulse-Kemp A.M."/>
            <person name="Babiker E."/>
            <person name="Staton M."/>
        </authorList>
    </citation>
    <scope>NUCLEOTIDE SEQUENCE [LARGE SCALE GENOMIC DNA]</scope>
    <source>
        <strain evidence="2">cv. NJ 8807/NJ 8810</strain>
        <tissue evidence="1">Young leaf</tissue>
    </source>
</reference>
<organism evidence="1 2">
    <name type="scientific">Vaccinium darrowii</name>
    <dbReference type="NCBI Taxonomy" id="229202"/>
    <lineage>
        <taxon>Eukaryota</taxon>
        <taxon>Viridiplantae</taxon>
        <taxon>Streptophyta</taxon>
        <taxon>Embryophyta</taxon>
        <taxon>Tracheophyta</taxon>
        <taxon>Spermatophyta</taxon>
        <taxon>Magnoliopsida</taxon>
        <taxon>eudicotyledons</taxon>
        <taxon>Gunneridae</taxon>
        <taxon>Pentapetalae</taxon>
        <taxon>asterids</taxon>
        <taxon>Ericales</taxon>
        <taxon>Ericaceae</taxon>
        <taxon>Vaccinioideae</taxon>
        <taxon>Vaccinieae</taxon>
        <taxon>Vaccinium</taxon>
    </lineage>
</organism>
<protein>
    <submittedName>
        <fullName evidence="1">Uncharacterized protein</fullName>
    </submittedName>
</protein>
<dbReference type="EMBL" id="CM037156">
    <property type="protein sequence ID" value="KAH7838827.1"/>
    <property type="molecule type" value="Genomic_DNA"/>
</dbReference>
<accession>A0ACB7XDG4</accession>
<proteinExistence type="predicted"/>
<evidence type="ECO:0000313" key="2">
    <source>
        <dbReference type="Proteomes" id="UP000828048"/>
    </source>
</evidence>
<comment type="caution">
    <text evidence="1">The sequence shown here is derived from an EMBL/GenBank/DDBJ whole genome shotgun (WGS) entry which is preliminary data.</text>
</comment>
<sequence length="158" mass="17679">MMALAERMGRRIQKQDEAAVKPFGGKVVVRQVLKDKRKFRHQLDFCCKENITKLETSSGIGITNLSLHKTEALKAYGESKDSRILKKRTKSQVGDYAYFKSVPTQQKNLDPSTKVGGQELEGNWCEIHVQVPIQWDGHVIRPYGGLKIVGDAIGTPIA</sequence>
<gene>
    <name evidence="1" type="ORF">Vadar_031681</name>
</gene>
<keyword evidence="2" id="KW-1185">Reference proteome</keyword>
<name>A0ACB7XDG4_9ERIC</name>
<dbReference type="Proteomes" id="UP000828048">
    <property type="component" value="Chromosome 6"/>
</dbReference>